<accession>A0A7J5BAN2</accession>
<dbReference type="Pfam" id="PF00300">
    <property type="entry name" value="His_Phos_1"/>
    <property type="match status" value="1"/>
</dbReference>
<sequence>MSSSKTKNSTVYAAGALVWRQDGDEFHTLVIHRAYHGDYSLPKGKVDAGETLPETAAREVWEETGLRVALGVPLTLVEYTLPGGRPKEVHYWACEVTREQWESHRFEPNDEVDRIEWVPLEAAEQQLTYQRDRELVAEFRALAETGRARTFPVILLRHAKAVPAHAWTGEDETRPLTARGQAQAAQIVPILQAYGPETLVTSTAVRCRATLAPFADATTTTPSSARILSQSAAPLDGEVRELVSEMLLEGHGVVICSHSPVMPDLVDAVARLTGTASKELSKRALLSTAEATIFHLHEGPSRTESQIELIATETVGTLI</sequence>
<dbReference type="PANTHER" id="PTHR21340:SF0">
    <property type="entry name" value="BIS(5'-NUCLEOSYL)-TETRAPHOSPHATASE [ASYMMETRICAL]"/>
    <property type="match status" value="1"/>
</dbReference>
<evidence type="ECO:0000313" key="6">
    <source>
        <dbReference type="Proteomes" id="UP000433493"/>
    </source>
</evidence>
<feature type="domain" description="Nudix hydrolase" evidence="4">
    <location>
        <begin position="9"/>
        <end position="141"/>
    </location>
</feature>
<dbReference type="GO" id="GO:0006167">
    <property type="term" value="P:AMP biosynthetic process"/>
    <property type="evidence" value="ECO:0007669"/>
    <property type="project" value="TreeGrafter"/>
</dbReference>
<protein>
    <submittedName>
        <fullName evidence="5">NUDIX hydrolase</fullName>
    </submittedName>
</protein>
<dbReference type="InterPro" id="IPR020084">
    <property type="entry name" value="NUDIX_hydrolase_CS"/>
</dbReference>
<organism evidence="5 6">
    <name type="scientific">Gulosibacter chungangensis</name>
    <dbReference type="NCBI Taxonomy" id="979746"/>
    <lineage>
        <taxon>Bacteria</taxon>
        <taxon>Bacillati</taxon>
        <taxon>Actinomycetota</taxon>
        <taxon>Actinomycetes</taxon>
        <taxon>Micrococcales</taxon>
        <taxon>Microbacteriaceae</taxon>
        <taxon>Gulosibacter</taxon>
    </lineage>
</organism>
<dbReference type="EMBL" id="WBKB01000004">
    <property type="protein sequence ID" value="KAB1643084.1"/>
    <property type="molecule type" value="Genomic_DNA"/>
</dbReference>
<dbReference type="GO" id="GO:0006754">
    <property type="term" value="P:ATP biosynthetic process"/>
    <property type="evidence" value="ECO:0007669"/>
    <property type="project" value="TreeGrafter"/>
</dbReference>
<dbReference type="Pfam" id="PF00293">
    <property type="entry name" value="NUDIX"/>
    <property type="match status" value="1"/>
</dbReference>
<dbReference type="InterPro" id="IPR013078">
    <property type="entry name" value="His_Pase_superF_clade-1"/>
</dbReference>
<dbReference type="PROSITE" id="PS51462">
    <property type="entry name" value="NUDIX"/>
    <property type="match status" value="1"/>
</dbReference>
<name>A0A7J5BAN2_9MICO</name>
<evidence type="ECO:0000256" key="2">
    <source>
        <dbReference type="ARBA" id="ARBA00022801"/>
    </source>
</evidence>
<dbReference type="InterPro" id="IPR000086">
    <property type="entry name" value="NUDIX_hydrolase_dom"/>
</dbReference>
<comment type="caution">
    <text evidence="5">The sequence shown here is derived from an EMBL/GenBank/DDBJ whole genome shotgun (WGS) entry which is preliminary data.</text>
</comment>
<dbReference type="Proteomes" id="UP000433493">
    <property type="component" value="Unassembled WGS sequence"/>
</dbReference>
<dbReference type="CDD" id="cd03673">
    <property type="entry name" value="NUDIX_Ap6A_hydrolase"/>
    <property type="match status" value="1"/>
</dbReference>
<evidence type="ECO:0000313" key="5">
    <source>
        <dbReference type="EMBL" id="KAB1643084.1"/>
    </source>
</evidence>
<dbReference type="CDD" id="cd07040">
    <property type="entry name" value="HP"/>
    <property type="match status" value="1"/>
</dbReference>
<dbReference type="SMART" id="SM00855">
    <property type="entry name" value="PGAM"/>
    <property type="match status" value="1"/>
</dbReference>
<comment type="similarity">
    <text evidence="1 3">Belongs to the Nudix hydrolase family.</text>
</comment>
<dbReference type="GO" id="GO:0004081">
    <property type="term" value="F:bis(5'-nucleosyl)-tetraphosphatase (asymmetrical) activity"/>
    <property type="evidence" value="ECO:0007669"/>
    <property type="project" value="TreeGrafter"/>
</dbReference>
<keyword evidence="6" id="KW-1185">Reference proteome</keyword>
<evidence type="ECO:0000256" key="1">
    <source>
        <dbReference type="ARBA" id="ARBA00005582"/>
    </source>
</evidence>
<gene>
    <name evidence="5" type="ORF">F8O05_07505</name>
</gene>
<dbReference type="PRINTS" id="PR00502">
    <property type="entry name" value="NUDIXFAMILY"/>
</dbReference>
<proteinExistence type="inferred from homology"/>
<dbReference type="RefSeq" id="WP_158052133.1">
    <property type="nucleotide sequence ID" value="NZ_WBKB01000004.1"/>
</dbReference>
<evidence type="ECO:0000256" key="3">
    <source>
        <dbReference type="RuleBase" id="RU003476"/>
    </source>
</evidence>
<keyword evidence="2 3" id="KW-0378">Hydrolase</keyword>
<dbReference type="PROSITE" id="PS00893">
    <property type="entry name" value="NUDIX_BOX"/>
    <property type="match status" value="1"/>
</dbReference>
<dbReference type="Gene3D" id="3.90.79.10">
    <property type="entry name" value="Nucleoside Triphosphate Pyrophosphohydrolase"/>
    <property type="match status" value="1"/>
</dbReference>
<reference evidence="5 6" key="1">
    <citation type="submission" date="2019-09" db="EMBL/GenBank/DDBJ databases">
        <title>Phylogeny of genus Pseudoclavibacter and closely related genus.</title>
        <authorList>
            <person name="Li Y."/>
        </authorList>
    </citation>
    <scope>NUCLEOTIDE SEQUENCE [LARGE SCALE GENOMIC DNA]</scope>
    <source>
        <strain evidence="5 6">KCTC 13959</strain>
    </source>
</reference>
<dbReference type="InterPro" id="IPR051325">
    <property type="entry name" value="Nudix_hydrolase_domain"/>
</dbReference>
<dbReference type="SUPFAM" id="SSF53254">
    <property type="entry name" value="Phosphoglycerate mutase-like"/>
    <property type="match status" value="1"/>
</dbReference>
<dbReference type="InterPro" id="IPR020476">
    <property type="entry name" value="Nudix_hydrolase"/>
</dbReference>
<dbReference type="OrthoDB" id="4287477at2"/>
<dbReference type="InterPro" id="IPR015797">
    <property type="entry name" value="NUDIX_hydrolase-like_dom_sf"/>
</dbReference>
<dbReference type="SUPFAM" id="SSF55811">
    <property type="entry name" value="Nudix"/>
    <property type="match status" value="1"/>
</dbReference>
<evidence type="ECO:0000259" key="4">
    <source>
        <dbReference type="PROSITE" id="PS51462"/>
    </source>
</evidence>
<dbReference type="Gene3D" id="3.40.50.1240">
    <property type="entry name" value="Phosphoglycerate mutase-like"/>
    <property type="match status" value="1"/>
</dbReference>
<dbReference type="AlphaFoldDB" id="A0A7J5BAN2"/>
<dbReference type="PANTHER" id="PTHR21340">
    <property type="entry name" value="DIADENOSINE 5,5-P1,P4-TETRAPHOSPHATE PYROPHOSPHOHYDROLASE MUTT"/>
    <property type="match status" value="1"/>
</dbReference>
<dbReference type="InterPro" id="IPR029033">
    <property type="entry name" value="His_PPase_superfam"/>
</dbReference>